<dbReference type="InterPro" id="IPR008391">
    <property type="entry name" value="AXE1_dom"/>
</dbReference>
<dbReference type="PANTHER" id="PTHR40111">
    <property type="entry name" value="CEPHALOSPORIN-C DEACETYLASE"/>
    <property type="match status" value="1"/>
</dbReference>
<accession>A0A5S5BWM4</accession>
<dbReference type="Gene3D" id="3.40.50.1820">
    <property type="entry name" value="alpha/beta hydrolase"/>
    <property type="match status" value="1"/>
</dbReference>
<dbReference type="InterPro" id="IPR039069">
    <property type="entry name" value="CE7"/>
</dbReference>
<feature type="domain" description="Acetyl xylan esterase" evidence="3">
    <location>
        <begin position="1"/>
        <end position="316"/>
    </location>
</feature>
<name>A0A5S5BWM4_9BACL</name>
<dbReference type="InterPro" id="IPR029058">
    <property type="entry name" value="AB_hydrolase_fold"/>
</dbReference>
<feature type="active site" description="Charge relay system" evidence="1">
    <location>
        <position position="273"/>
    </location>
</feature>
<proteinExistence type="predicted"/>
<evidence type="ECO:0000256" key="2">
    <source>
        <dbReference type="PIRSR" id="PIRSR639069-2"/>
    </source>
</evidence>
<protein>
    <submittedName>
        <fullName evidence="4">Cephalosporin-C deacetylase</fullName>
    </submittedName>
</protein>
<evidence type="ECO:0000259" key="3">
    <source>
        <dbReference type="Pfam" id="PF05448"/>
    </source>
</evidence>
<dbReference type="PANTHER" id="PTHR40111:SF1">
    <property type="entry name" value="CEPHALOSPORIN-C DEACETYLASE"/>
    <property type="match status" value="1"/>
</dbReference>
<evidence type="ECO:0000313" key="4">
    <source>
        <dbReference type="EMBL" id="TYP71379.1"/>
    </source>
</evidence>
<feature type="binding site" evidence="2">
    <location>
        <position position="92"/>
    </location>
    <ligand>
        <name>substrate</name>
    </ligand>
</feature>
<evidence type="ECO:0000313" key="5">
    <source>
        <dbReference type="Proteomes" id="UP000323257"/>
    </source>
</evidence>
<dbReference type="RefSeq" id="WP_148932019.1">
    <property type="nucleotide sequence ID" value="NZ_VNHS01000010.1"/>
</dbReference>
<feature type="active site" description="Nucleophile" evidence="1">
    <location>
        <position position="183"/>
    </location>
</feature>
<organism evidence="4 5">
    <name type="scientific">Paenibacillus methanolicus</name>
    <dbReference type="NCBI Taxonomy" id="582686"/>
    <lineage>
        <taxon>Bacteria</taxon>
        <taxon>Bacillati</taxon>
        <taxon>Bacillota</taxon>
        <taxon>Bacilli</taxon>
        <taxon>Bacillales</taxon>
        <taxon>Paenibacillaceae</taxon>
        <taxon>Paenibacillus</taxon>
    </lineage>
</organism>
<evidence type="ECO:0000256" key="1">
    <source>
        <dbReference type="PIRSR" id="PIRSR639069-1"/>
    </source>
</evidence>
<comment type="caution">
    <text evidence="4">The sequence shown here is derived from an EMBL/GenBank/DDBJ whole genome shotgun (WGS) entry which is preliminary data.</text>
</comment>
<dbReference type="Pfam" id="PF05448">
    <property type="entry name" value="AXE1"/>
    <property type="match status" value="1"/>
</dbReference>
<dbReference type="SUPFAM" id="SSF53474">
    <property type="entry name" value="alpha/beta-Hydrolases"/>
    <property type="match status" value="1"/>
</dbReference>
<sequence length="320" mass="35891">MPQIDMPYAQLQTYSGINPKPADFEHYWDQALAEMRATDPKVELIPSSFQTPAAECFDLYFTGVGGARVHAKYARPRGASEPHPAVLQFHGYTGSAGDWNERLAYVSLGFSVFAMDCRGQGGSSEDAGGVKGNTHHGHIIRGLDDKPENLLFRGIFLDTAQLASIAMDMKEVDETRVYATGWSQGGALTIACAALEPRIRKAAPVYPFLSDYKRVWQMDLAKDAYEELRGYFRRFDPQHKREDEVFTRLGYIDIQHLANRIRADVVMGVGLMDTICPPSTQFAAYNKIQSRKRLEVYPDFGHEGLPGLHDTIIQFFLSEE</sequence>
<dbReference type="Proteomes" id="UP000323257">
    <property type="component" value="Unassembled WGS sequence"/>
</dbReference>
<reference evidence="4 5" key="1">
    <citation type="submission" date="2019-07" db="EMBL/GenBank/DDBJ databases">
        <title>Genomic Encyclopedia of Type Strains, Phase III (KMG-III): the genomes of soil and plant-associated and newly described type strains.</title>
        <authorList>
            <person name="Whitman W."/>
        </authorList>
    </citation>
    <scope>NUCLEOTIDE SEQUENCE [LARGE SCALE GENOMIC DNA]</scope>
    <source>
        <strain evidence="4 5">BL24</strain>
    </source>
</reference>
<dbReference type="GO" id="GO:0005976">
    <property type="term" value="P:polysaccharide metabolic process"/>
    <property type="evidence" value="ECO:0007669"/>
    <property type="project" value="TreeGrafter"/>
</dbReference>
<keyword evidence="5" id="KW-1185">Reference proteome</keyword>
<dbReference type="OrthoDB" id="9770528at2"/>
<dbReference type="GO" id="GO:0052689">
    <property type="term" value="F:carboxylic ester hydrolase activity"/>
    <property type="evidence" value="ECO:0007669"/>
    <property type="project" value="TreeGrafter"/>
</dbReference>
<dbReference type="AlphaFoldDB" id="A0A5S5BWM4"/>
<dbReference type="EMBL" id="VNHS01000010">
    <property type="protein sequence ID" value="TYP71379.1"/>
    <property type="molecule type" value="Genomic_DNA"/>
</dbReference>
<feature type="active site" description="Charge relay system" evidence="1">
    <location>
        <position position="302"/>
    </location>
</feature>
<gene>
    <name evidence="4" type="ORF">BCM02_110334</name>
</gene>